<sequence>MFFNDTTSDLNKYPMNYNMFADNAMAMAAAAPGCNSTDMLPTEFIYQNYNLNQYVNDQYNKDCFSFLRASPAAAKAKGTPSPPQQYQQH</sequence>
<comment type="caution">
    <text evidence="1">The sequence shown here is derived from an EMBL/GenBank/DDBJ whole genome shotgun (WGS) entry which is preliminary data.</text>
</comment>
<organism evidence="1 2">
    <name type="scientific">Linnemannia gamsii</name>
    <dbReference type="NCBI Taxonomy" id="64522"/>
    <lineage>
        <taxon>Eukaryota</taxon>
        <taxon>Fungi</taxon>
        <taxon>Fungi incertae sedis</taxon>
        <taxon>Mucoromycota</taxon>
        <taxon>Mortierellomycotina</taxon>
        <taxon>Mortierellomycetes</taxon>
        <taxon>Mortierellales</taxon>
        <taxon>Mortierellaceae</taxon>
        <taxon>Linnemannia</taxon>
    </lineage>
</organism>
<evidence type="ECO:0000313" key="1">
    <source>
        <dbReference type="EMBL" id="KAG0313819.1"/>
    </source>
</evidence>
<dbReference type="OrthoDB" id="10429129at2759"/>
<gene>
    <name evidence="1" type="ORF">BGZ97_009862</name>
</gene>
<reference evidence="1" key="1">
    <citation type="journal article" date="2020" name="Fungal Divers.">
        <title>Resolving the Mortierellaceae phylogeny through synthesis of multi-gene phylogenetics and phylogenomics.</title>
        <authorList>
            <person name="Vandepol N."/>
            <person name="Liber J."/>
            <person name="Desiro A."/>
            <person name="Na H."/>
            <person name="Kennedy M."/>
            <person name="Barry K."/>
            <person name="Grigoriev I.V."/>
            <person name="Miller A.N."/>
            <person name="O'Donnell K."/>
            <person name="Stajich J.E."/>
            <person name="Bonito G."/>
        </authorList>
    </citation>
    <scope>NUCLEOTIDE SEQUENCE</scope>
    <source>
        <strain evidence="1">NVP60</strain>
    </source>
</reference>
<proteinExistence type="predicted"/>
<dbReference type="AlphaFoldDB" id="A0A9P6R8Z6"/>
<name>A0A9P6R8Z6_9FUNG</name>
<dbReference type="EMBL" id="JAAAIN010000488">
    <property type="protein sequence ID" value="KAG0313819.1"/>
    <property type="molecule type" value="Genomic_DNA"/>
</dbReference>
<protein>
    <submittedName>
        <fullName evidence="1">Uncharacterized protein</fullName>
    </submittedName>
</protein>
<accession>A0A9P6R8Z6</accession>
<dbReference type="Proteomes" id="UP000823405">
    <property type="component" value="Unassembled WGS sequence"/>
</dbReference>
<keyword evidence="2" id="KW-1185">Reference proteome</keyword>
<evidence type="ECO:0000313" key="2">
    <source>
        <dbReference type="Proteomes" id="UP000823405"/>
    </source>
</evidence>